<reference evidence="2 3" key="2">
    <citation type="journal article" date="2012" name="Nature">
        <title>Insights into hominid evolution from the gorilla genome sequence.</title>
        <authorList>
            <person name="Scally A."/>
            <person name="Dutheil J.Y."/>
            <person name="Hillier L.W."/>
            <person name="Jordan G.E."/>
            <person name="Goodhead I."/>
            <person name="Herrero J."/>
            <person name="Hobolth A."/>
            <person name="Lappalainen T."/>
            <person name="Mailund T."/>
            <person name="Marques-Bonet T."/>
            <person name="McCarthy S."/>
            <person name="Montgomery S.H."/>
            <person name="Schwalie P.C."/>
            <person name="Tang Y.A."/>
            <person name="Ward M.C."/>
            <person name="Xue Y."/>
            <person name="Yngvadottir B."/>
            <person name="Alkan C."/>
            <person name="Andersen L.N."/>
            <person name="Ayub Q."/>
            <person name="Ball E.V."/>
            <person name="Beal K."/>
            <person name="Bradley B.J."/>
            <person name="Chen Y."/>
            <person name="Clee C.M."/>
            <person name="Fitzgerald S."/>
            <person name="Graves T.A."/>
            <person name="Gu Y."/>
            <person name="Heath P."/>
            <person name="Heger A."/>
            <person name="Karakoc E."/>
            <person name="Kolb-Kokocinski A."/>
            <person name="Laird G.K."/>
            <person name="Lunter G."/>
            <person name="Meader S."/>
            <person name="Mort M."/>
            <person name="Mullikin J.C."/>
            <person name="Munch K."/>
            <person name="O'Connor T.D."/>
            <person name="Phillips A.D."/>
            <person name="Prado-Martinez J."/>
            <person name="Rogers A.S."/>
            <person name="Sajjadian S."/>
            <person name="Schmidt D."/>
            <person name="Shaw K."/>
            <person name="Simpson J.T."/>
            <person name="Stenson P.D."/>
            <person name="Turner D.J."/>
            <person name="Vigilant L."/>
            <person name="Vilella A.J."/>
            <person name="Whitener W."/>
            <person name="Zhu B."/>
            <person name="Cooper D.N."/>
            <person name="de Jong P."/>
            <person name="Dermitzakis E.T."/>
            <person name="Eichler E.E."/>
            <person name="Flicek P."/>
            <person name="Goldman N."/>
            <person name="Mundy N.I."/>
            <person name="Ning Z."/>
            <person name="Odom D.T."/>
            <person name="Ponting C.P."/>
            <person name="Quail M.A."/>
            <person name="Ryder O.A."/>
            <person name="Searle S.M."/>
            <person name="Warren W.C."/>
            <person name="Wilson R.K."/>
            <person name="Schierup M.H."/>
            <person name="Rogers J."/>
            <person name="Tyler-Smith C."/>
            <person name="Durbin R."/>
        </authorList>
    </citation>
    <scope>NUCLEOTIDE SEQUENCE [LARGE SCALE GENOMIC DNA]</scope>
</reference>
<reference evidence="2" key="4">
    <citation type="submission" date="2025-09" db="UniProtKB">
        <authorList>
            <consortium name="Ensembl"/>
        </authorList>
    </citation>
    <scope>IDENTIFICATION</scope>
</reference>
<dbReference type="AlphaFoldDB" id="A0A2I2YPA2"/>
<dbReference type="Ensembl" id="ENSGGOT00000068502.1">
    <property type="protein sequence ID" value="ENSGGOP00000036710.1"/>
    <property type="gene ID" value="ENSGGOG00000039332.1"/>
</dbReference>
<dbReference type="InParanoid" id="A0A2I2YPA2"/>
<dbReference type="Proteomes" id="UP000001519">
    <property type="component" value="Chromosome 6"/>
</dbReference>
<dbReference type="OMA" id="WLPPRQK"/>
<feature type="compositionally biased region" description="Low complexity" evidence="1">
    <location>
        <begin position="61"/>
        <end position="79"/>
    </location>
</feature>
<name>A0A2I2YPA2_GORGO</name>
<feature type="region of interest" description="Disordered" evidence="1">
    <location>
        <begin position="34"/>
        <end position="79"/>
    </location>
</feature>
<dbReference type="GeneTree" id="ENSGT00910000147771"/>
<reference evidence="2" key="3">
    <citation type="submission" date="2025-08" db="UniProtKB">
        <authorList>
            <consortium name="Ensembl"/>
        </authorList>
    </citation>
    <scope>IDENTIFICATION</scope>
</reference>
<dbReference type="EMBL" id="CABD030046232">
    <property type="status" value="NOT_ANNOTATED_CDS"/>
    <property type="molecule type" value="Genomic_DNA"/>
</dbReference>
<reference evidence="3" key="1">
    <citation type="submission" date="2011-05" db="EMBL/GenBank/DDBJ databases">
        <title>Insights into the evolution of the great apes provided by the gorilla genome.</title>
        <authorList>
            <person name="Scally A."/>
        </authorList>
    </citation>
    <scope>NUCLEOTIDE SEQUENCE [LARGE SCALE GENOMIC DNA]</scope>
</reference>
<evidence type="ECO:0000313" key="2">
    <source>
        <dbReference type="Ensembl" id="ENSGGOP00000036710.1"/>
    </source>
</evidence>
<evidence type="ECO:0000313" key="3">
    <source>
        <dbReference type="Proteomes" id="UP000001519"/>
    </source>
</evidence>
<evidence type="ECO:0000256" key="1">
    <source>
        <dbReference type="SAM" id="MobiDB-lite"/>
    </source>
</evidence>
<proteinExistence type="predicted"/>
<organism evidence="2 3">
    <name type="scientific">Gorilla gorilla gorilla</name>
    <name type="common">Western lowland gorilla</name>
    <dbReference type="NCBI Taxonomy" id="9595"/>
    <lineage>
        <taxon>Eukaryota</taxon>
        <taxon>Metazoa</taxon>
        <taxon>Chordata</taxon>
        <taxon>Craniata</taxon>
        <taxon>Vertebrata</taxon>
        <taxon>Euteleostomi</taxon>
        <taxon>Mammalia</taxon>
        <taxon>Eutheria</taxon>
        <taxon>Euarchontoglires</taxon>
        <taxon>Primates</taxon>
        <taxon>Haplorrhini</taxon>
        <taxon>Catarrhini</taxon>
        <taxon>Hominidae</taxon>
        <taxon>Gorilla</taxon>
    </lineage>
</organism>
<accession>A0A2I2YPA2</accession>
<sequence length="98" mass="10418">MLGAAVPAPIFLSLGRFAREWLPPRQKFGLVKLERPGKSAHRRPGNACKVPEPYQPRRRTGGVAAAGSSGAGGRAAPVAHEPITTVASTWLALTNRRP</sequence>
<keyword evidence="3" id="KW-1185">Reference proteome</keyword>
<protein>
    <submittedName>
        <fullName evidence="2">Uncharacterized protein</fullName>
    </submittedName>
</protein>